<feature type="compositionally biased region" description="Basic and acidic residues" evidence="6">
    <location>
        <begin position="119"/>
        <end position="129"/>
    </location>
</feature>
<dbReference type="InterPro" id="IPR001268">
    <property type="entry name" value="NADH_UbQ_OxRdtase_30kDa_su"/>
</dbReference>
<dbReference type="HAMAP" id="MF_01357">
    <property type="entry name" value="NDH1_NuoC"/>
    <property type="match status" value="1"/>
</dbReference>
<comment type="subunit">
    <text evidence="3">NDH-1 is composed of 14 different subunits. Subunits NuoB, C, D, E, F, and G constitute the peripheral sector of the complex.</text>
</comment>
<gene>
    <name evidence="3" type="primary">nuoC</name>
    <name evidence="8" type="ORF">MJA45_00325</name>
</gene>
<keyword evidence="9" id="KW-1185">Reference proteome</keyword>
<evidence type="ECO:0000256" key="6">
    <source>
        <dbReference type="SAM" id="MobiDB-lite"/>
    </source>
</evidence>
<keyword evidence="3 5" id="KW-0874">Quinone</keyword>
<dbReference type="NCBIfam" id="TIGR01961">
    <property type="entry name" value="NuoC_fam"/>
    <property type="match status" value="1"/>
</dbReference>
<keyword evidence="3" id="KW-1003">Cell membrane</keyword>
<dbReference type="PANTHER" id="PTHR10884">
    <property type="entry name" value="NADH DEHYDROGENASE UBIQUINONE IRON-SULFUR PROTEIN 3"/>
    <property type="match status" value="1"/>
</dbReference>
<evidence type="ECO:0000313" key="8">
    <source>
        <dbReference type="EMBL" id="WNQ11561.1"/>
    </source>
</evidence>
<proteinExistence type="inferred from homology"/>
<dbReference type="InterPro" id="IPR020396">
    <property type="entry name" value="NADH_UbQ_OxRdtase_CS"/>
</dbReference>
<feature type="region of interest" description="Disordered" evidence="6">
    <location>
        <begin position="146"/>
        <end position="197"/>
    </location>
</feature>
<comment type="function">
    <text evidence="3">NDH-1 shuttles electrons from NADH, via FMN and iron-sulfur (Fe-S) centers, to quinones in the respiratory chain. The immediate electron acceptor for the enzyme in this species is believed to be a menaquinone. Couples the redox reaction to proton translocation (for every two electrons transferred, four hydrogen ions are translocated across the cytoplasmic membrane), and thus conserves the redox energy in a proton gradient.</text>
</comment>
<keyword evidence="3" id="KW-0472">Membrane</keyword>
<keyword evidence="2 3" id="KW-0813">Transport</keyword>
<comment type="subcellular location">
    <subcellularLocation>
        <location evidence="3">Cell membrane</location>
        <topology evidence="3">Peripheral membrane protein</topology>
        <orientation evidence="3">Cytoplasmic side</orientation>
    </subcellularLocation>
</comment>
<protein>
    <recommendedName>
        <fullName evidence="3">NADH-quinone oxidoreductase subunit C</fullName>
        <ecNumber evidence="3">7.1.1.-</ecNumber>
    </recommendedName>
    <alternativeName>
        <fullName evidence="3">NADH dehydrogenase I subunit C</fullName>
    </alternativeName>
    <alternativeName>
        <fullName evidence="3">NDH-1 subunit C</fullName>
    </alternativeName>
</protein>
<comment type="similarity">
    <text evidence="1 3 4">Belongs to the complex I 30 kDa subunit family.</text>
</comment>
<keyword evidence="8" id="KW-0560">Oxidoreductase</keyword>
<evidence type="ECO:0000256" key="4">
    <source>
        <dbReference type="RuleBase" id="RU003456"/>
    </source>
</evidence>
<feature type="compositionally biased region" description="Low complexity" evidence="6">
    <location>
        <begin position="57"/>
        <end position="69"/>
    </location>
</feature>
<name>A0AA96RFK2_9BACL</name>
<keyword evidence="3 4" id="KW-1278">Translocase</keyword>
<feature type="region of interest" description="Disordered" evidence="6">
    <location>
        <begin position="1"/>
        <end position="129"/>
    </location>
</feature>
<dbReference type="InterPro" id="IPR037232">
    <property type="entry name" value="NADH_quin_OxRdtase_su_C/D-like"/>
</dbReference>
<dbReference type="EC" id="7.1.1.-" evidence="3"/>
<dbReference type="GO" id="GO:0050136">
    <property type="term" value="F:NADH dehydrogenase (quinone) (non-electrogenic) activity"/>
    <property type="evidence" value="ECO:0007669"/>
    <property type="project" value="UniProtKB-UniRule"/>
</dbReference>
<dbReference type="Gene3D" id="3.30.460.80">
    <property type="entry name" value="NADH:ubiquinone oxidoreductase, 30kDa subunit"/>
    <property type="match status" value="1"/>
</dbReference>
<evidence type="ECO:0000256" key="2">
    <source>
        <dbReference type="ARBA" id="ARBA00022448"/>
    </source>
</evidence>
<feature type="domain" description="NADH:ubiquinone oxidoreductase 30kDa subunit" evidence="7">
    <location>
        <begin position="230"/>
        <end position="345"/>
    </location>
</feature>
<feature type="compositionally biased region" description="Low complexity" evidence="6">
    <location>
        <begin position="81"/>
        <end position="105"/>
    </location>
</feature>
<dbReference type="Proteomes" id="UP001305702">
    <property type="component" value="Chromosome"/>
</dbReference>
<reference evidence="8 9" key="1">
    <citation type="submission" date="2022-02" db="EMBL/GenBank/DDBJ databases">
        <title>Paenibacillus sp. MBLB1776 Whole Genome Shotgun Sequencing.</title>
        <authorList>
            <person name="Hwang C.Y."/>
            <person name="Cho E.-S."/>
            <person name="Seo M.-J."/>
        </authorList>
    </citation>
    <scope>NUCLEOTIDE SEQUENCE [LARGE SCALE GENOMIC DNA]</scope>
    <source>
        <strain evidence="8 9">MBLB1776</strain>
    </source>
</reference>
<dbReference type="GO" id="GO:0048038">
    <property type="term" value="F:quinone binding"/>
    <property type="evidence" value="ECO:0007669"/>
    <property type="project" value="UniProtKB-KW"/>
</dbReference>
<evidence type="ECO:0000256" key="3">
    <source>
        <dbReference type="HAMAP-Rule" id="MF_01357"/>
    </source>
</evidence>
<dbReference type="PANTHER" id="PTHR10884:SF14">
    <property type="entry name" value="NADH DEHYDROGENASE [UBIQUINONE] IRON-SULFUR PROTEIN 3, MITOCHONDRIAL"/>
    <property type="match status" value="1"/>
</dbReference>
<evidence type="ECO:0000256" key="1">
    <source>
        <dbReference type="ARBA" id="ARBA00007569"/>
    </source>
</evidence>
<keyword evidence="3 4" id="KW-0520">NAD</keyword>
<dbReference type="AlphaFoldDB" id="A0AA96RFK2"/>
<dbReference type="PROSITE" id="PS00542">
    <property type="entry name" value="COMPLEX1_30K"/>
    <property type="match status" value="1"/>
</dbReference>
<dbReference type="GO" id="GO:0005886">
    <property type="term" value="C:plasma membrane"/>
    <property type="evidence" value="ECO:0007669"/>
    <property type="project" value="UniProtKB-SubCell"/>
</dbReference>
<dbReference type="GO" id="GO:0008137">
    <property type="term" value="F:NADH dehydrogenase (ubiquinone) activity"/>
    <property type="evidence" value="ECO:0007669"/>
    <property type="project" value="InterPro"/>
</dbReference>
<dbReference type="EMBL" id="CP130318">
    <property type="protein sequence ID" value="WNQ11561.1"/>
    <property type="molecule type" value="Genomic_DNA"/>
</dbReference>
<dbReference type="RefSeq" id="WP_315605338.1">
    <property type="nucleotide sequence ID" value="NZ_CP130318.1"/>
</dbReference>
<dbReference type="KEGG" id="paun:MJA45_00325"/>
<dbReference type="InterPro" id="IPR010218">
    <property type="entry name" value="NADH_DH_suC"/>
</dbReference>
<feature type="compositionally biased region" description="Basic and acidic residues" evidence="6">
    <location>
        <begin position="157"/>
        <end position="169"/>
    </location>
</feature>
<evidence type="ECO:0000256" key="5">
    <source>
        <dbReference type="RuleBase" id="RU003582"/>
    </source>
</evidence>
<comment type="catalytic activity">
    <reaction evidence="3 5">
        <text>a quinone + NADH + 5 H(+)(in) = a quinol + NAD(+) + 4 H(+)(out)</text>
        <dbReference type="Rhea" id="RHEA:57888"/>
        <dbReference type="ChEBI" id="CHEBI:15378"/>
        <dbReference type="ChEBI" id="CHEBI:24646"/>
        <dbReference type="ChEBI" id="CHEBI:57540"/>
        <dbReference type="ChEBI" id="CHEBI:57945"/>
        <dbReference type="ChEBI" id="CHEBI:132124"/>
    </reaction>
</comment>
<sequence length="350" mass="36077">MTEEKKDSVPAGGETGQEPKASEPAGKPVEGGEAGLEPKTSETAGLPVEGEASVPVGGSEAPAKGAEPAEPVKGEEAPLVAAKPSSDEASAEPAPAGGEPAKAADAGGGSAAADGDAEAEAKARAAAEAREARAAARAARAAAAGAAGDGAPAGGDAEAKAKAAEEARAARAAARAAKAAEDAAPAEPKAPSPNQPRLDRVVELLKEAVGAEAVAEAYINEKDGDCPTLVMAPEHWVAAAGLLKTHEELRQNYLRNVTGTDMETHLEVVYHLISLETKQEYCVKVKTDRDQPSVPSVTPVWATANWNEREIYDLLGVDFPGHPDLRRIMMPDDWVGYPLRKDYEPIDPEV</sequence>
<feature type="compositionally biased region" description="Low complexity" evidence="6">
    <location>
        <begin position="170"/>
        <end position="187"/>
    </location>
</feature>
<organism evidence="8 9">
    <name type="scientific">Paenibacillus aurantius</name>
    <dbReference type="NCBI Taxonomy" id="2918900"/>
    <lineage>
        <taxon>Bacteria</taxon>
        <taxon>Bacillati</taxon>
        <taxon>Bacillota</taxon>
        <taxon>Bacilli</taxon>
        <taxon>Bacillales</taxon>
        <taxon>Paenibacillaceae</taxon>
        <taxon>Paenibacillus</taxon>
    </lineage>
</organism>
<accession>A0AA96RFK2</accession>
<dbReference type="Pfam" id="PF00329">
    <property type="entry name" value="Complex1_30kDa"/>
    <property type="match status" value="1"/>
</dbReference>
<dbReference type="SUPFAM" id="SSF143243">
    <property type="entry name" value="Nqo5-like"/>
    <property type="match status" value="1"/>
</dbReference>
<evidence type="ECO:0000259" key="7">
    <source>
        <dbReference type="Pfam" id="PF00329"/>
    </source>
</evidence>
<evidence type="ECO:0000313" key="9">
    <source>
        <dbReference type="Proteomes" id="UP001305702"/>
    </source>
</evidence>